<dbReference type="InterPro" id="IPR037401">
    <property type="entry name" value="SnoaL-like"/>
</dbReference>
<organism evidence="2 3">
    <name type="scientific">Streptomyces phaeofaciens</name>
    <dbReference type="NCBI Taxonomy" id="68254"/>
    <lineage>
        <taxon>Bacteria</taxon>
        <taxon>Bacillati</taxon>
        <taxon>Actinomycetota</taxon>
        <taxon>Actinomycetes</taxon>
        <taxon>Kitasatosporales</taxon>
        <taxon>Streptomycetaceae</taxon>
        <taxon>Streptomyces</taxon>
    </lineage>
</organism>
<dbReference type="AlphaFoldDB" id="A0A918LZ37"/>
<reference evidence="2" key="2">
    <citation type="submission" date="2020-09" db="EMBL/GenBank/DDBJ databases">
        <authorList>
            <person name="Sun Q."/>
            <person name="Ohkuma M."/>
        </authorList>
    </citation>
    <scope>NUCLEOTIDE SEQUENCE</scope>
    <source>
        <strain evidence="2">JCM 4125</strain>
    </source>
</reference>
<comment type="caution">
    <text evidence="2">The sequence shown here is derived from an EMBL/GenBank/DDBJ whole genome shotgun (WGS) entry which is preliminary data.</text>
</comment>
<dbReference type="Pfam" id="PF12680">
    <property type="entry name" value="SnoaL_2"/>
    <property type="match status" value="1"/>
</dbReference>
<dbReference type="EMBL" id="BMSA01000021">
    <property type="protein sequence ID" value="GGT74474.1"/>
    <property type="molecule type" value="Genomic_DNA"/>
</dbReference>
<dbReference type="Proteomes" id="UP000646776">
    <property type="component" value="Unassembled WGS sequence"/>
</dbReference>
<protein>
    <recommendedName>
        <fullName evidence="1">SnoaL-like domain-containing protein</fullName>
    </recommendedName>
</protein>
<proteinExistence type="predicted"/>
<sequence>MSFPAMPKAVHQFYAGSLAADAELWGAGFAEDALFYDPVGSEPIRGREAILAKLRKVIPLFDPFIGITPIEAYTTGGETAVSWRGAVVTTDGNPVNWSGISVFRLDEDGLIAEARLYFHHGVFSVQAQLAGH</sequence>
<reference evidence="2" key="1">
    <citation type="journal article" date="2014" name="Int. J. Syst. Evol. Microbiol.">
        <title>Complete genome sequence of Corynebacterium casei LMG S-19264T (=DSM 44701T), isolated from a smear-ripened cheese.</title>
        <authorList>
            <consortium name="US DOE Joint Genome Institute (JGI-PGF)"/>
            <person name="Walter F."/>
            <person name="Albersmeier A."/>
            <person name="Kalinowski J."/>
            <person name="Ruckert C."/>
        </authorList>
    </citation>
    <scope>NUCLEOTIDE SEQUENCE</scope>
    <source>
        <strain evidence="2">JCM 4125</strain>
    </source>
</reference>
<dbReference type="SUPFAM" id="SSF54427">
    <property type="entry name" value="NTF2-like"/>
    <property type="match status" value="1"/>
</dbReference>
<dbReference type="InterPro" id="IPR032710">
    <property type="entry name" value="NTF2-like_dom_sf"/>
</dbReference>
<evidence type="ECO:0000313" key="2">
    <source>
        <dbReference type="EMBL" id="GGT74474.1"/>
    </source>
</evidence>
<gene>
    <name evidence="2" type="ORF">GCM10010226_60510</name>
</gene>
<evidence type="ECO:0000313" key="3">
    <source>
        <dbReference type="Proteomes" id="UP000646776"/>
    </source>
</evidence>
<evidence type="ECO:0000259" key="1">
    <source>
        <dbReference type="Pfam" id="PF12680"/>
    </source>
</evidence>
<dbReference type="Gene3D" id="3.10.450.50">
    <property type="match status" value="1"/>
</dbReference>
<accession>A0A918LZ37</accession>
<keyword evidence="3" id="KW-1185">Reference proteome</keyword>
<feature type="domain" description="SnoaL-like" evidence="1">
    <location>
        <begin position="10"/>
        <end position="113"/>
    </location>
</feature>
<name>A0A918LZ37_9ACTN</name>